<dbReference type="Gene3D" id="1.10.287.70">
    <property type="match status" value="1"/>
</dbReference>
<dbReference type="Proteomes" id="UP000038045">
    <property type="component" value="Unplaced"/>
</dbReference>
<accession>A0A0N5A490</accession>
<evidence type="ECO:0000313" key="12">
    <source>
        <dbReference type="WBParaSite" id="PTRK_0001643900.1"/>
    </source>
</evidence>
<evidence type="ECO:0000256" key="9">
    <source>
        <dbReference type="SAM" id="Phobius"/>
    </source>
</evidence>
<sequence length="843" mass="96131">MDEQFKEIEGLLECTDHVQTRSFKKIIIPHVVLVLTVCLYAIIGSLIFYHFEAPHEENLKGIGVRHIDDLRKDLIQTMWSFKTNNETSYFNTEIVHNFYLMMERKLETFNADVFKAFKDQYVRYDNVRVLNNYTNLLSGRTRKYRKANSKSDKTGQLWTHSSSLFFAATTMATIGYGNIVPVTPQGRIACVIFALFGAPLAIITIGDLGKFLSECTIWLYKNIKKVRKSFSLYYTRWSKIRKGVTTELDDAVSVNESVGRSNLDWDDLDKTEVPVLLVFAILLLYIALGGVLFAILESWTYMDAFYYCFVSLTTIGFGDFVPERHEYIIIMLIYLGVGLAVTTMCIDLVGIQYIQKIHYFGRKFRGTDILQLLKRKRMIERRIALGQGEEILQMCLTHINKEQVQSQIPLKTIVPVVKPNISTNYARTSFLSLNDSIVSTMSNHTKNESCKGDIAIISENDCFSMATSCSVPTILSYHIPDSPYTLSSASRRSMMYERFQNRENSWIESGPDISIHCSISTSPSVYHRQFQYDNRHSPSPSLTSFEFEFPLDPIPSPDLKLIAEEVKKLRRSFSCSGIIEHIKSPVPSELSLLTQSSYSVRKALSICESMNVYLHAIECFASSPPLFGRCIPFYLNSFNNSLLPIVNLSLLSNLLPQKTALSNNIELKSSLKLVNFINCPHLFHGLKCVEQRHSAQPLIILAQEEDISNTLNANSEKVSILHDHHHINENLTKSIKRWLLTPRSQRRRSIQVEEGIIQLVDAQRGEPILKRKKHERIARKKSPKHKIDWLNISPRTPLLINDFSSTSSAMLSRRTSIVSHSPALHGLSQIINNNNKDVLSIPE</sequence>
<evidence type="ECO:0000256" key="5">
    <source>
        <dbReference type="ARBA" id="ARBA00023065"/>
    </source>
</evidence>
<keyword evidence="3 8" id="KW-0812">Transmembrane</keyword>
<keyword evidence="2 8" id="KW-0813">Transport</keyword>
<evidence type="ECO:0000256" key="6">
    <source>
        <dbReference type="ARBA" id="ARBA00023136"/>
    </source>
</evidence>
<name>A0A0N5A490_PARTI</name>
<evidence type="ECO:0000256" key="7">
    <source>
        <dbReference type="ARBA" id="ARBA00023303"/>
    </source>
</evidence>
<keyword evidence="5 8" id="KW-0406">Ion transport</keyword>
<dbReference type="Pfam" id="PF07885">
    <property type="entry name" value="Ion_trans_2"/>
    <property type="match status" value="2"/>
</dbReference>
<dbReference type="InterPro" id="IPR003280">
    <property type="entry name" value="2pore_dom_K_chnl"/>
</dbReference>
<feature type="transmembrane region" description="Helical" evidence="9">
    <location>
        <begin position="188"/>
        <end position="206"/>
    </location>
</feature>
<dbReference type="PANTHER" id="PTHR11003">
    <property type="entry name" value="POTASSIUM CHANNEL, SUBFAMILY K"/>
    <property type="match status" value="1"/>
</dbReference>
<dbReference type="GO" id="GO:0030322">
    <property type="term" value="P:stabilization of membrane potential"/>
    <property type="evidence" value="ECO:0007669"/>
    <property type="project" value="TreeGrafter"/>
</dbReference>
<evidence type="ECO:0000256" key="4">
    <source>
        <dbReference type="ARBA" id="ARBA00022989"/>
    </source>
</evidence>
<evidence type="ECO:0000256" key="8">
    <source>
        <dbReference type="RuleBase" id="RU003857"/>
    </source>
</evidence>
<dbReference type="STRING" id="131310.A0A0N5A490"/>
<evidence type="ECO:0000313" key="11">
    <source>
        <dbReference type="Proteomes" id="UP000038045"/>
    </source>
</evidence>
<dbReference type="SUPFAM" id="SSF81324">
    <property type="entry name" value="Voltage-gated potassium channels"/>
    <property type="match status" value="2"/>
</dbReference>
<proteinExistence type="inferred from homology"/>
<feature type="domain" description="Potassium channel" evidence="10">
    <location>
        <begin position="156"/>
        <end position="213"/>
    </location>
</feature>
<keyword evidence="11" id="KW-1185">Reference proteome</keyword>
<reference evidence="12" key="1">
    <citation type="submission" date="2017-02" db="UniProtKB">
        <authorList>
            <consortium name="WormBaseParasite"/>
        </authorList>
    </citation>
    <scope>IDENTIFICATION</scope>
</reference>
<comment type="similarity">
    <text evidence="8">Belongs to the two pore domain potassium channel (TC 1.A.1.8) family.</text>
</comment>
<dbReference type="WBParaSite" id="PTRK_0001643900.1">
    <property type="protein sequence ID" value="PTRK_0001643900.1"/>
    <property type="gene ID" value="PTRK_0001643900"/>
</dbReference>
<feature type="transmembrane region" description="Helical" evidence="9">
    <location>
        <begin position="31"/>
        <end position="51"/>
    </location>
</feature>
<dbReference type="GO" id="GO:0022841">
    <property type="term" value="F:potassium ion leak channel activity"/>
    <property type="evidence" value="ECO:0007669"/>
    <property type="project" value="TreeGrafter"/>
</dbReference>
<feature type="transmembrane region" description="Helical" evidence="9">
    <location>
        <begin position="304"/>
        <end position="321"/>
    </location>
</feature>
<keyword evidence="7 8" id="KW-0407">Ion channel</keyword>
<feature type="transmembrane region" description="Helical" evidence="9">
    <location>
        <begin position="273"/>
        <end position="295"/>
    </location>
</feature>
<evidence type="ECO:0000256" key="2">
    <source>
        <dbReference type="ARBA" id="ARBA00022448"/>
    </source>
</evidence>
<feature type="transmembrane region" description="Helical" evidence="9">
    <location>
        <begin position="157"/>
        <end position="176"/>
    </location>
</feature>
<dbReference type="AlphaFoldDB" id="A0A0N5A490"/>
<organism evidence="11 12">
    <name type="scientific">Parastrongyloides trichosuri</name>
    <name type="common">Possum-specific nematode worm</name>
    <dbReference type="NCBI Taxonomy" id="131310"/>
    <lineage>
        <taxon>Eukaryota</taxon>
        <taxon>Metazoa</taxon>
        <taxon>Ecdysozoa</taxon>
        <taxon>Nematoda</taxon>
        <taxon>Chromadorea</taxon>
        <taxon>Rhabditida</taxon>
        <taxon>Tylenchina</taxon>
        <taxon>Panagrolaimomorpha</taxon>
        <taxon>Strongyloidoidea</taxon>
        <taxon>Strongyloididae</taxon>
        <taxon>Parastrongyloides</taxon>
    </lineage>
</organism>
<keyword evidence="6 9" id="KW-0472">Membrane</keyword>
<dbReference type="PRINTS" id="PR01333">
    <property type="entry name" value="2POREKCHANEL"/>
</dbReference>
<evidence type="ECO:0000259" key="10">
    <source>
        <dbReference type="Pfam" id="PF07885"/>
    </source>
</evidence>
<comment type="subcellular location">
    <subcellularLocation>
        <location evidence="1">Membrane</location>
        <topology evidence="1">Multi-pass membrane protein</topology>
    </subcellularLocation>
</comment>
<feature type="domain" description="Potassium channel" evidence="10">
    <location>
        <begin position="281"/>
        <end position="352"/>
    </location>
</feature>
<dbReference type="InterPro" id="IPR013099">
    <property type="entry name" value="K_chnl_dom"/>
</dbReference>
<protein>
    <submittedName>
        <fullName evidence="12">Ion_trans_2 domain-containing protein</fullName>
    </submittedName>
</protein>
<dbReference type="GO" id="GO:0015271">
    <property type="term" value="F:outward rectifier potassium channel activity"/>
    <property type="evidence" value="ECO:0007669"/>
    <property type="project" value="TreeGrafter"/>
</dbReference>
<feature type="transmembrane region" description="Helical" evidence="9">
    <location>
        <begin position="327"/>
        <end position="354"/>
    </location>
</feature>
<evidence type="ECO:0000256" key="1">
    <source>
        <dbReference type="ARBA" id="ARBA00004141"/>
    </source>
</evidence>
<dbReference type="GO" id="GO:0005886">
    <property type="term" value="C:plasma membrane"/>
    <property type="evidence" value="ECO:0007669"/>
    <property type="project" value="TreeGrafter"/>
</dbReference>
<keyword evidence="4 9" id="KW-1133">Transmembrane helix</keyword>
<evidence type="ECO:0000256" key="3">
    <source>
        <dbReference type="ARBA" id="ARBA00022692"/>
    </source>
</evidence>
<dbReference type="PANTHER" id="PTHR11003:SF110">
    <property type="entry name" value="POTASSIUM CHANNEL DOMAIN-CONTAINING PROTEIN"/>
    <property type="match status" value="1"/>
</dbReference>